<comment type="caution">
    <text evidence="1">Lacks conserved residue(s) required for the propagation of feature annotation.</text>
</comment>
<gene>
    <name evidence="3" type="ORF">MEDL_18713</name>
</gene>
<keyword evidence="1" id="KW-1015">Disulfide bond</keyword>
<dbReference type="SUPFAM" id="SSF57196">
    <property type="entry name" value="EGF/Laminin"/>
    <property type="match status" value="1"/>
</dbReference>
<dbReference type="Gene3D" id="2.20.100.10">
    <property type="entry name" value="Thrombospondin type-1 (TSP1) repeat"/>
    <property type="match status" value="1"/>
</dbReference>
<dbReference type="PROSITE" id="PS50092">
    <property type="entry name" value="TSP1"/>
    <property type="match status" value="1"/>
</dbReference>
<dbReference type="Pfam" id="PF00053">
    <property type="entry name" value="EGF_laminin"/>
    <property type="match status" value="1"/>
</dbReference>
<dbReference type="SMART" id="SM00209">
    <property type="entry name" value="TSP1"/>
    <property type="match status" value="1"/>
</dbReference>
<reference evidence="3" key="1">
    <citation type="submission" date="2021-03" db="EMBL/GenBank/DDBJ databases">
        <authorList>
            <person name="Bekaert M."/>
        </authorList>
    </citation>
    <scope>NUCLEOTIDE SEQUENCE</scope>
</reference>
<dbReference type="EMBL" id="CAJPWZ010000941">
    <property type="protein sequence ID" value="CAG2204206.1"/>
    <property type="molecule type" value="Genomic_DNA"/>
</dbReference>
<dbReference type="SUPFAM" id="SSF82895">
    <property type="entry name" value="TSP-1 type 1 repeat"/>
    <property type="match status" value="1"/>
</dbReference>
<organism evidence="3 4">
    <name type="scientific">Mytilus edulis</name>
    <name type="common">Blue mussel</name>
    <dbReference type="NCBI Taxonomy" id="6550"/>
    <lineage>
        <taxon>Eukaryota</taxon>
        <taxon>Metazoa</taxon>
        <taxon>Spiralia</taxon>
        <taxon>Lophotrochozoa</taxon>
        <taxon>Mollusca</taxon>
        <taxon>Bivalvia</taxon>
        <taxon>Autobranchia</taxon>
        <taxon>Pteriomorphia</taxon>
        <taxon>Mytilida</taxon>
        <taxon>Mytiloidea</taxon>
        <taxon>Mytilidae</taxon>
        <taxon>Mytilinae</taxon>
        <taxon>Mytilus</taxon>
    </lineage>
</organism>
<evidence type="ECO:0000256" key="1">
    <source>
        <dbReference type="PROSITE-ProRule" id="PRU00460"/>
    </source>
</evidence>
<evidence type="ECO:0000313" key="3">
    <source>
        <dbReference type="EMBL" id="CAG2204206.1"/>
    </source>
</evidence>
<dbReference type="InterPro" id="IPR002049">
    <property type="entry name" value="LE_dom"/>
</dbReference>
<dbReference type="AlphaFoldDB" id="A0A8S3R4T8"/>
<keyword evidence="4" id="KW-1185">Reference proteome</keyword>
<sequence>MVNHVLGKSTVPVVRLYDERLKNQIQFVNDSSCGAIIAHSSNVKCEQFHLGKSTRIENKCMHGYKREGSQYFTCEHVTSSCKLCNCNATGSKSNTCDEESGQCSCKDNFTGLHCEIKVHQDCKWSDWTGWSTCSRACGTGGEYKRHRHVAVKQQGSGKQCTGSSQETRQCFKKCCDGTFHCSDSSRCLTELNVSHVIVITKVQHQENVLGMVHVPVNHITAEGVVKVNYAQYISLDMVSKPKIP</sequence>
<accession>A0A8S3R4T8</accession>
<comment type="caution">
    <text evidence="3">The sequence shown here is derived from an EMBL/GenBank/DDBJ whole genome shotgun (WGS) entry which is preliminary data.</text>
</comment>
<dbReference type="InterPro" id="IPR000884">
    <property type="entry name" value="TSP1_rpt"/>
</dbReference>
<dbReference type="SMART" id="SM00180">
    <property type="entry name" value="EGF_Lam"/>
    <property type="match status" value="1"/>
</dbReference>
<evidence type="ECO:0000259" key="2">
    <source>
        <dbReference type="PROSITE" id="PS50027"/>
    </source>
</evidence>
<feature type="disulfide bond" evidence="1">
    <location>
        <begin position="84"/>
        <end position="96"/>
    </location>
</feature>
<keyword evidence="1" id="KW-0424">Laminin EGF-like domain</keyword>
<dbReference type="OrthoDB" id="6090599at2759"/>
<dbReference type="PROSITE" id="PS50027">
    <property type="entry name" value="EGF_LAM_2"/>
    <property type="match status" value="1"/>
</dbReference>
<name>A0A8S3R4T8_MYTED</name>
<dbReference type="InterPro" id="IPR036383">
    <property type="entry name" value="TSP1_rpt_sf"/>
</dbReference>
<evidence type="ECO:0000313" key="4">
    <source>
        <dbReference type="Proteomes" id="UP000683360"/>
    </source>
</evidence>
<feature type="disulfide bond" evidence="1">
    <location>
        <begin position="86"/>
        <end position="103"/>
    </location>
</feature>
<dbReference type="Pfam" id="PF00090">
    <property type="entry name" value="TSP_1"/>
    <property type="match status" value="1"/>
</dbReference>
<dbReference type="CDD" id="cd00055">
    <property type="entry name" value="EGF_Lam"/>
    <property type="match status" value="1"/>
</dbReference>
<feature type="domain" description="Laminin EGF-like" evidence="2">
    <location>
        <begin position="84"/>
        <end position="124"/>
    </location>
</feature>
<protein>
    <recommendedName>
        <fullName evidence="2">Laminin EGF-like domain-containing protein</fullName>
    </recommendedName>
</protein>
<dbReference type="Gene3D" id="2.170.300.10">
    <property type="entry name" value="Tie2 ligand-binding domain superfamily"/>
    <property type="match status" value="1"/>
</dbReference>
<proteinExistence type="predicted"/>
<feature type="disulfide bond" evidence="1">
    <location>
        <begin position="105"/>
        <end position="114"/>
    </location>
</feature>
<dbReference type="Proteomes" id="UP000683360">
    <property type="component" value="Unassembled WGS sequence"/>
</dbReference>